<evidence type="ECO:0000313" key="7">
    <source>
        <dbReference type="EMBL" id="MBI3128364.1"/>
    </source>
</evidence>
<keyword evidence="5" id="KW-0143">Chaperone</keyword>
<feature type="domain" description="AAA+ ATPase" evidence="6">
    <location>
        <begin position="48"/>
        <end position="198"/>
    </location>
</feature>
<dbReference type="PANTHER" id="PTHR43087:SF1">
    <property type="entry name" value="LAO_AO TRANSPORT SYSTEM ATPASE"/>
    <property type="match status" value="1"/>
</dbReference>
<proteinExistence type="inferred from homology"/>
<sequence length="320" mass="33624">MARTPSGELVSEVLAGRVRGIARMMSRAEAGDEGSRHALAEIYFHTGKAHVVGLTGVPGSGKSTLVRSLARAVRESGRKIGIVAVDPSSPFSGGAILGDRVRMTGLTADPGVFIRSMATRGALGGLARSTLDAVDILDAAGFDLVLVETVGVGQDEVDIARAAHTVVVVSAPGLGDEIQAIKAGLLEIADIHVVSKCDRADAHKTLADLKAMLALGPSGDGEPAWVVPVVPTSAERDEGTGDLLSAIDGHRARLDGSGGMERRCRRIIEMRVLKTAEEILRTRFVGRRDGRFAGLIEQVMARNVDPYAAAMDLLAAFYKD</sequence>
<evidence type="ECO:0000256" key="2">
    <source>
        <dbReference type="ARBA" id="ARBA00022741"/>
    </source>
</evidence>
<dbReference type="NCBIfam" id="TIGR00750">
    <property type="entry name" value="lao"/>
    <property type="match status" value="1"/>
</dbReference>
<gene>
    <name evidence="7" type="primary">meaB</name>
    <name evidence="7" type="ORF">HYZ11_12225</name>
</gene>
<dbReference type="SUPFAM" id="SSF52540">
    <property type="entry name" value="P-loop containing nucleoside triphosphate hydrolases"/>
    <property type="match status" value="1"/>
</dbReference>
<dbReference type="Gene3D" id="3.40.50.300">
    <property type="entry name" value="P-loop containing nucleotide triphosphate hydrolases"/>
    <property type="match status" value="1"/>
</dbReference>
<dbReference type="InterPro" id="IPR052040">
    <property type="entry name" value="GTPase/Isobutyryl-CoA_mutase"/>
</dbReference>
<dbReference type="Proteomes" id="UP000782312">
    <property type="component" value="Unassembled WGS sequence"/>
</dbReference>
<protein>
    <submittedName>
        <fullName evidence="7">Methylmalonyl Co-A mutase-associated GTPase MeaB</fullName>
    </submittedName>
</protein>
<evidence type="ECO:0000259" key="6">
    <source>
        <dbReference type="SMART" id="SM00382"/>
    </source>
</evidence>
<evidence type="ECO:0000256" key="4">
    <source>
        <dbReference type="ARBA" id="ARBA00023134"/>
    </source>
</evidence>
<evidence type="ECO:0000256" key="3">
    <source>
        <dbReference type="ARBA" id="ARBA00022801"/>
    </source>
</evidence>
<accession>A0A932MMJ7</accession>
<dbReference type="InterPro" id="IPR005129">
    <property type="entry name" value="GTPase_ArgK"/>
</dbReference>
<comment type="similarity">
    <text evidence="1">Belongs to the SIMIBI class G3E GTPase family. ArgK/MeaB subfamily.</text>
</comment>
<dbReference type="EMBL" id="JACPUR010000028">
    <property type="protein sequence ID" value="MBI3128364.1"/>
    <property type="molecule type" value="Genomic_DNA"/>
</dbReference>
<evidence type="ECO:0000313" key="8">
    <source>
        <dbReference type="Proteomes" id="UP000782312"/>
    </source>
</evidence>
<dbReference type="PANTHER" id="PTHR43087">
    <property type="entry name" value="LYSINE/ARGININE/ORNITHINE TRANSPORT SYSTEM KINASE"/>
    <property type="match status" value="1"/>
</dbReference>
<dbReference type="AlphaFoldDB" id="A0A932MMJ7"/>
<keyword evidence="4" id="KW-0342">GTP-binding</keyword>
<evidence type="ECO:0000256" key="1">
    <source>
        <dbReference type="ARBA" id="ARBA00009625"/>
    </source>
</evidence>
<dbReference type="Pfam" id="PF03308">
    <property type="entry name" value="MeaB"/>
    <property type="match status" value="1"/>
</dbReference>
<reference evidence="7" key="1">
    <citation type="submission" date="2020-07" db="EMBL/GenBank/DDBJ databases">
        <title>Huge and variable diversity of episymbiotic CPR bacteria and DPANN archaea in groundwater ecosystems.</title>
        <authorList>
            <person name="He C.Y."/>
            <person name="Keren R."/>
            <person name="Whittaker M."/>
            <person name="Farag I.F."/>
            <person name="Doudna J."/>
            <person name="Cate J.H.D."/>
            <person name="Banfield J.F."/>
        </authorList>
    </citation>
    <scope>NUCLEOTIDE SEQUENCE</scope>
    <source>
        <strain evidence="7">NC_groundwater_763_Ag_S-0.2um_68_21</strain>
    </source>
</reference>
<keyword evidence="3" id="KW-0378">Hydrolase</keyword>
<organism evidence="7 8">
    <name type="scientific">Tectimicrobiota bacterium</name>
    <dbReference type="NCBI Taxonomy" id="2528274"/>
    <lineage>
        <taxon>Bacteria</taxon>
        <taxon>Pseudomonadati</taxon>
        <taxon>Nitrospinota/Tectimicrobiota group</taxon>
        <taxon>Candidatus Tectimicrobiota</taxon>
    </lineage>
</organism>
<dbReference type="GO" id="GO:0003924">
    <property type="term" value="F:GTPase activity"/>
    <property type="evidence" value="ECO:0007669"/>
    <property type="project" value="InterPro"/>
</dbReference>
<dbReference type="SMART" id="SM00382">
    <property type="entry name" value="AAA"/>
    <property type="match status" value="1"/>
</dbReference>
<comment type="caution">
    <text evidence="7">The sequence shown here is derived from an EMBL/GenBank/DDBJ whole genome shotgun (WGS) entry which is preliminary data.</text>
</comment>
<dbReference type="InterPro" id="IPR027417">
    <property type="entry name" value="P-loop_NTPase"/>
</dbReference>
<dbReference type="CDD" id="cd03114">
    <property type="entry name" value="MMAA-like"/>
    <property type="match status" value="1"/>
</dbReference>
<keyword evidence="2" id="KW-0547">Nucleotide-binding</keyword>
<evidence type="ECO:0000256" key="5">
    <source>
        <dbReference type="ARBA" id="ARBA00023186"/>
    </source>
</evidence>
<dbReference type="InterPro" id="IPR003593">
    <property type="entry name" value="AAA+_ATPase"/>
</dbReference>
<dbReference type="GO" id="GO:0005525">
    <property type="term" value="F:GTP binding"/>
    <property type="evidence" value="ECO:0007669"/>
    <property type="project" value="UniProtKB-KW"/>
</dbReference>
<name>A0A932MMJ7_UNCTE</name>